<evidence type="ECO:0000256" key="1">
    <source>
        <dbReference type="SAM" id="MobiDB-lite"/>
    </source>
</evidence>
<feature type="domain" description="DUF936" evidence="2">
    <location>
        <begin position="111"/>
        <end position="182"/>
    </location>
</feature>
<dbReference type="AlphaFoldDB" id="A0AAN8YVI9"/>
<dbReference type="Pfam" id="PF21647">
    <property type="entry name" value="DUF6857"/>
    <property type="match status" value="1"/>
</dbReference>
<dbReference type="EMBL" id="JBAMMX010000026">
    <property type="protein sequence ID" value="KAK6914536.1"/>
    <property type="molecule type" value="Genomic_DNA"/>
</dbReference>
<protein>
    <submittedName>
        <fullName evidence="4">Uncharacterized protein</fullName>
    </submittedName>
</protein>
<dbReference type="InterPro" id="IPR049172">
    <property type="entry name" value="DUF6857_pln"/>
</dbReference>
<comment type="caution">
    <text evidence="4">The sequence shown here is derived from an EMBL/GenBank/DDBJ whole genome shotgun (WGS) entry which is preliminary data.</text>
</comment>
<accession>A0AAN8YVI9</accession>
<sequence length="571" mass="63913">MFVGDGFSLLLHYVKVAGDHRSSLLQVVSIVPALAGETIRSLLNGDNLDAMWVCLRENCVIDDATGAVKEMEEYIRGLIPNLAQLLDMPAAFVQMYCCIAAQKFFFCDPRSTDVKVAGERRSSLLQVVSIVPALASGELFPNQGFYLKVSDSSHAIYVSLPDEHDDPSDKIQLGQFTHVEWLLDEEFQDRDKSSKQRTSTGKKSAGANGFSGNMVKISISNRRLTDGSVSWASLPSPFVNLERYCSELMKHRDTLQNAVVEAMQEASATQSSLCCSRTRIFAIVSIMPRGLLIGTYNCFVFGFIIEVTWILSVIVPVPMAELGMKRILLDIFKEKLWKSAEAGTIPSFYKRAGFIPITIHSHLMAKKELVCQENLLLNIDDLDAMWAFLWENCMIDDATGAKKFHRLKLELMSMHDEDLDGLFTPMLSVVEFFSQLNFTGDEGTSVGLLTSIELPRNIAWLNQTEAHTPPCLQATNATSFSVKCLSQDMIPKMRFVPNLSCNKICICERHPNLAQLRDMPAAFVQMYCSIAAHKFFFFCDTHSAVVLFDQCHIFSVPYLHVSVTHTRIDMS</sequence>
<organism evidence="4 5">
    <name type="scientific">Dillenia turbinata</name>
    <dbReference type="NCBI Taxonomy" id="194707"/>
    <lineage>
        <taxon>Eukaryota</taxon>
        <taxon>Viridiplantae</taxon>
        <taxon>Streptophyta</taxon>
        <taxon>Embryophyta</taxon>
        <taxon>Tracheophyta</taxon>
        <taxon>Spermatophyta</taxon>
        <taxon>Magnoliopsida</taxon>
        <taxon>eudicotyledons</taxon>
        <taxon>Gunneridae</taxon>
        <taxon>Pentapetalae</taxon>
        <taxon>Dilleniales</taxon>
        <taxon>Dilleniaceae</taxon>
        <taxon>Dillenia</taxon>
    </lineage>
</organism>
<dbReference type="Pfam" id="PF06075">
    <property type="entry name" value="DUF936"/>
    <property type="match status" value="1"/>
</dbReference>
<dbReference type="InterPro" id="IPR048297">
    <property type="entry name" value="DUF936_dom_pln"/>
</dbReference>
<proteinExistence type="predicted"/>
<gene>
    <name evidence="4" type="ORF">RJ641_021857</name>
</gene>
<evidence type="ECO:0000259" key="3">
    <source>
        <dbReference type="Pfam" id="PF21647"/>
    </source>
</evidence>
<keyword evidence="5" id="KW-1185">Reference proteome</keyword>
<dbReference type="InterPro" id="IPR010341">
    <property type="entry name" value="DUF936_pln"/>
</dbReference>
<evidence type="ECO:0000313" key="5">
    <source>
        <dbReference type="Proteomes" id="UP001370490"/>
    </source>
</evidence>
<feature type="domain" description="DUF6857" evidence="3">
    <location>
        <begin position="219"/>
        <end position="275"/>
    </location>
</feature>
<reference evidence="4 5" key="1">
    <citation type="submission" date="2023-12" db="EMBL/GenBank/DDBJ databases">
        <title>A high-quality genome assembly for Dillenia turbinata (Dilleniales).</title>
        <authorList>
            <person name="Chanderbali A."/>
        </authorList>
    </citation>
    <scope>NUCLEOTIDE SEQUENCE [LARGE SCALE GENOMIC DNA]</scope>
    <source>
        <strain evidence="4">LSX21</strain>
        <tissue evidence="4">Leaf</tissue>
    </source>
</reference>
<name>A0AAN8YVI9_9MAGN</name>
<evidence type="ECO:0000313" key="4">
    <source>
        <dbReference type="EMBL" id="KAK6914536.1"/>
    </source>
</evidence>
<dbReference type="PANTHER" id="PTHR31928:SF4">
    <property type="entry name" value="OS08G0541500 PROTEIN"/>
    <property type="match status" value="1"/>
</dbReference>
<feature type="region of interest" description="Disordered" evidence="1">
    <location>
        <begin position="188"/>
        <end position="207"/>
    </location>
</feature>
<dbReference type="Proteomes" id="UP001370490">
    <property type="component" value="Unassembled WGS sequence"/>
</dbReference>
<dbReference type="PANTHER" id="PTHR31928">
    <property type="entry name" value="EXPRESSED PROTEIN"/>
    <property type="match status" value="1"/>
</dbReference>
<evidence type="ECO:0000259" key="2">
    <source>
        <dbReference type="Pfam" id="PF06075"/>
    </source>
</evidence>